<sequence length="247" mass="26652">MGAASPPWSEPWPACCSPTRAPFPWPRPTPLSSRTQTTRWSCPAWAPMWPLGWAGTCALEGWRSGVLGCWKEASHGCSPAACALQYRAVSRHLWGSTNTHKHPQTPPKHTHNIQHSLRYPYLTHDAVDRLTASALAAVGLEGLQARPVSSLSGGQKQRVAIAGALAEQAVVLLLDELTTFLDVGDQRGVLDCVRAAVDAGGGRVAALWITHRMEELDWADRVSIIRGGRVAFTGTPAQARGRMAAWG</sequence>
<dbReference type="EMBL" id="GDKF01002844">
    <property type="protein sequence ID" value="JAT75778.1"/>
    <property type="molecule type" value="Transcribed_RNA"/>
</dbReference>
<dbReference type="GO" id="GO:0005524">
    <property type="term" value="F:ATP binding"/>
    <property type="evidence" value="ECO:0007669"/>
    <property type="project" value="InterPro"/>
</dbReference>
<feature type="domain" description="ABC transporter" evidence="1">
    <location>
        <begin position="114"/>
        <end position="178"/>
    </location>
</feature>
<dbReference type="AlphaFoldDB" id="A0A1D2A9C0"/>
<dbReference type="PANTHER" id="PTHR43514">
    <property type="entry name" value="ABC TRANSPORTER I FAMILY MEMBER 10"/>
    <property type="match status" value="1"/>
</dbReference>
<dbReference type="Pfam" id="PF00005">
    <property type="entry name" value="ABC_tran"/>
    <property type="match status" value="1"/>
</dbReference>
<gene>
    <name evidence="2" type="ORF">g.12860</name>
</gene>
<reference evidence="2" key="1">
    <citation type="submission" date="2015-08" db="EMBL/GenBank/DDBJ databases">
        <authorList>
            <person name="Babu N.S."/>
            <person name="Beckwith C.J."/>
            <person name="Beseler K.G."/>
            <person name="Brison A."/>
            <person name="Carone J.V."/>
            <person name="Caskin T.P."/>
            <person name="Diamond M."/>
            <person name="Durham M.E."/>
            <person name="Foxe J.M."/>
            <person name="Go M."/>
            <person name="Henderson B.A."/>
            <person name="Jones I.B."/>
            <person name="McGettigan J.A."/>
            <person name="Micheletti S.J."/>
            <person name="Nasrallah M.E."/>
            <person name="Ortiz D."/>
            <person name="Piller C.R."/>
            <person name="Privatt S.R."/>
            <person name="Schneider S.L."/>
            <person name="Sharp S."/>
            <person name="Smith T.C."/>
            <person name="Stanton J.D."/>
            <person name="Ullery H.E."/>
            <person name="Wilson R.J."/>
            <person name="Serrano M.G."/>
            <person name="Buck G."/>
            <person name="Lee V."/>
            <person name="Wang Y."/>
            <person name="Carvalho R."/>
            <person name="Voegtly L."/>
            <person name="Shi R."/>
            <person name="Duckworth R."/>
            <person name="Johnson A."/>
            <person name="Loviza R."/>
            <person name="Walstead R."/>
            <person name="Shah Z."/>
            <person name="Kiflezghi M."/>
            <person name="Wade K."/>
            <person name="Ball S.L."/>
            <person name="Bradley K.W."/>
            <person name="Asai D.J."/>
            <person name="Bowman C.A."/>
            <person name="Russell D.A."/>
            <person name="Pope W.H."/>
            <person name="Jacobs-Sera D."/>
            <person name="Hendrix R.W."/>
            <person name="Hatfull G.F."/>
        </authorList>
    </citation>
    <scope>NUCLEOTIDE SEQUENCE</scope>
</reference>
<evidence type="ECO:0000313" key="2">
    <source>
        <dbReference type="EMBL" id="JAT75778.1"/>
    </source>
</evidence>
<name>A0A1D2A9C0_AUXPR</name>
<dbReference type="SUPFAM" id="SSF52540">
    <property type="entry name" value="P-loop containing nucleoside triphosphate hydrolases"/>
    <property type="match status" value="1"/>
</dbReference>
<dbReference type="PANTHER" id="PTHR43514:SF4">
    <property type="entry name" value="ABC TRANSPORTER I FAMILY MEMBER 10"/>
    <property type="match status" value="1"/>
</dbReference>
<proteinExistence type="predicted"/>
<dbReference type="GO" id="GO:0016887">
    <property type="term" value="F:ATP hydrolysis activity"/>
    <property type="evidence" value="ECO:0007669"/>
    <property type="project" value="InterPro"/>
</dbReference>
<accession>A0A1D2A9C0</accession>
<dbReference type="InterPro" id="IPR027417">
    <property type="entry name" value="P-loop_NTPase"/>
</dbReference>
<protein>
    <recommendedName>
        <fullName evidence="1">ABC transporter domain-containing protein</fullName>
    </recommendedName>
</protein>
<dbReference type="InterPro" id="IPR003439">
    <property type="entry name" value="ABC_transporter-like_ATP-bd"/>
</dbReference>
<dbReference type="InterPro" id="IPR017871">
    <property type="entry name" value="ABC_transporter-like_CS"/>
</dbReference>
<dbReference type="GO" id="GO:0009941">
    <property type="term" value="C:chloroplast envelope"/>
    <property type="evidence" value="ECO:0007669"/>
    <property type="project" value="TreeGrafter"/>
</dbReference>
<evidence type="ECO:0000259" key="1">
    <source>
        <dbReference type="Pfam" id="PF00005"/>
    </source>
</evidence>
<dbReference type="PROSITE" id="PS00211">
    <property type="entry name" value="ABC_TRANSPORTER_1"/>
    <property type="match status" value="1"/>
</dbReference>
<organism evidence="2">
    <name type="scientific">Auxenochlorella protothecoides</name>
    <name type="common">Green microalga</name>
    <name type="synonym">Chlorella protothecoides</name>
    <dbReference type="NCBI Taxonomy" id="3075"/>
    <lineage>
        <taxon>Eukaryota</taxon>
        <taxon>Viridiplantae</taxon>
        <taxon>Chlorophyta</taxon>
        <taxon>core chlorophytes</taxon>
        <taxon>Trebouxiophyceae</taxon>
        <taxon>Chlorellales</taxon>
        <taxon>Chlorellaceae</taxon>
        <taxon>Auxenochlorella</taxon>
    </lineage>
</organism>
<dbReference type="Gene3D" id="3.40.50.300">
    <property type="entry name" value="P-loop containing nucleotide triphosphate hydrolases"/>
    <property type="match status" value="1"/>
</dbReference>
<dbReference type="InterPro" id="IPR050334">
    <property type="entry name" value="Molybdenum_import_ModC"/>
</dbReference>